<evidence type="ECO:0000313" key="1">
    <source>
        <dbReference type="EMBL" id="ACL05053.1"/>
    </source>
</evidence>
<keyword evidence="2" id="KW-1185">Reference proteome</keyword>
<accession>B8FLA7</accession>
<sequence>MFFPSILLEIQEAFRRFPLTLCKIRIFEFCMILPVYLRADRMALAAPLQV</sequence>
<evidence type="ECO:0000313" key="2">
    <source>
        <dbReference type="Proteomes" id="UP000000739"/>
    </source>
</evidence>
<dbReference type="HOGENOM" id="CLU_3117064_0_0_7"/>
<organism evidence="1 2">
    <name type="scientific">Desulfatibacillum aliphaticivorans</name>
    <dbReference type="NCBI Taxonomy" id="218208"/>
    <lineage>
        <taxon>Bacteria</taxon>
        <taxon>Pseudomonadati</taxon>
        <taxon>Thermodesulfobacteriota</taxon>
        <taxon>Desulfobacteria</taxon>
        <taxon>Desulfobacterales</taxon>
        <taxon>Desulfatibacillaceae</taxon>
        <taxon>Desulfatibacillum</taxon>
    </lineage>
</organism>
<gene>
    <name evidence="1" type="ordered locus">Dalk_3364</name>
</gene>
<reference evidence="1 2" key="1">
    <citation type="journal article" date="2012" name="Environ. Microbiol.">
        <title>The genome sequence of Desulfatibacillum alkenivorans AK-01: a blueprint for anaerobic alkane oxidation.</title>
        <authorList>
            <person name="Callaghan A.V."/>
            <person name="Morris B.E."/>
            <person name="Pereira I.A."/>
            <person name="McInerney M.J."/>
            <person name="Austin R.N."/>
            <person name="Groves J.T."/>
            <person name="Kukor J.J."/>
            <person name="Suflita J.M."/>
            <person name="Young L.Y."/>
            <person name="Zylstra G.J."/>
            <person name="Wawrik B."/>
        </authorList>
    </citation>
    <scope>NUCLEOTIDE SEQUENCE [LARGE SCALE GENOMIC DNA]</scope>
    <source>
        <strain evidence="1 2">AK-01</strain>
    </source>
</reference>
<proteinExistence type="predicted"/>
<dbReference type="AlphaFoldDB" id="B8FLA7"/>
<dbReference type="KEGG" id="dal:Dalk_3364"/>
<dbReference type="Proteomes" id="UP000000739">
    <property type="component" value="Chromosome"/>
</dbReference>
<name>B8FLA7_DESAL</name>
<dbReference type="EMBL" id="CP001322">
    <property type="protein sequence ID" value="ACL05053.1"/>
    <property type="molecule type" value="Genomic_DNA"/>
</dbReference>
<protein>
    <submittedName>
        <fullName evidence="1">Uncharacterized protein</fullName>
    </submittedName>
</protein>